<reference evidence="3" key="1">
    <citation type="submission" date="2018-09" db="EMBL/GenBank/DDBJ databases">
        <authorList>
            <person name="Livingstone P.G."/>
            <person name="Whitworth D.E."/>
        </authorList>
    </citation>
    <scope>NUCLEOTIDE SEQUENCE [LARGE SCALE GENOMIC DNA]</scope>
    <source>
        <strain evidence="3">CA043D</strain>
    </source>
</reference>
<sequence length="475" mass="54078">MAFLDGAAYYVTSDVDFYSDPFLKKVKFRKQAGSTTAFTVVDITKRSVKVKSSKSGNTFFVDPADDDCFQPAMTMFPTINLPSKVENLGQKEKRKVKALPLTKTGKIKRDNFESIPTPTFRPFDYKPDSKTTGAVREPQIEHRVLRGDVHDFELISTHTGKKIQLSGTYCTYCHRWFETYTLDSDHIVTAEEIGQWLQAMEKLLDANEAFYKAALTESLTAQSRSFKDFFFKTKKGSWKGSAQGMLQLFNNVDNLVLSCKICNQMSKNRTTGRQMLSSSITFGKDFEEDHPMGLEGTLATLDGGGFATKVDAFNQTPRNRKSIDLHGAVFRGSMKRENRVNEMLVLSVKGDSLAEGKERKEKALTRVLDTMDDEFASDEEDSDLEDLLASNMKETLQEHSLGRQRSMRDLIDGNRAKQKQLKKRASELELKNTQIAEQKRKLKRKRDELDTKDDEIDRLENQITLLKRRIAKLKS</sequence>
<evidence type="ECO:0000313" key="3">
    <source>
        <dbReference type="Proteomes" id="UP000268313"/>
    </source>
</evidence>
<keyword evidence="3" id="KW-1185">Reference proteome</keyword>
<evidence type="ECO:0000313" key="2">
    <source>
        <dbReference type="EMBL" id="RKG98423.1"/>
    </source>
</evidence>
<gene>
    <name evidence="2" type="ORF">D7X32_29685</name>
</gene>
<organism evidence="2 3">
    <name type="scientific">Corallococcus carmarthensis</name>
    <dbReference type="NCBI Taxonomy" id="2316728"/>
    <lineage>
        <taxon>Bacteria</taxon>
        <taxon>Pseudomonadati</taxon>
        <taxon>Myxococcota</taxon>
        <taxon>Myxococcia</taxon>
        <taxon>Myxococcales</taxon>
        <taxon>Cystobacterineae</taxon>
        <taxon>Myxococcaceae</taxon>
        <taxon>Corallococcus</taxon>
    </lineage>
</organism>
<proteinExistence type="predicted"/>
<dbReference type="AlphaFoldDB" id="A0A3A8K9F0"/>
<evidence type="ECO:0000256" key="1">
    <source>
        <dbReference type="SAM" id="Coils"/>
    </source>
</evidence>
<accession>A0A3A8K9F0</accession>
<dbReference type="EMBL" id="RAWE01000143">
    <property type="protein sequence ID" value="RKG98423.1"/>
    <property type="molecule type" value="Genomic_DNA"/>
</dbReference>
<dbReference type="Proteomes" id="UP000268313">
    <property type="component" value="Unassembled WGS sequence"/>
</dbReference>
<name>A0A3A8K9F0_9BACT</name>
<dbReference type="RefSeq" id="WP_120605930.1">
    <property type="nucleotide sequence ID" value="NZ_JABFJX010000149.1"/>
</dbReference>
<comment type="caution">
    <text evidence="2">The sequence shown here is derived from an EMBL/GenBank/DDBJ whole genome shotgun (WGS) entry which is preliminary data.</text>
</comment>
<keyword evidence="1" id="KW-0175">Coiled coil</keyword>
<feature type="coiled-coil region" evidence="1">
    <location>
        <begin position="411"/>
        <end position="469"/>
    </location>
</feature>
<protein>
    <submittedName>
        <fullName evidence="2">Uncharacterized protein</fullName>
    </submittedName>
</protein>